<organism evidence="6 7">
    <name type="scientific">Paralcaligenes ureilyticus</name>
    <dbReference type="NCBI Taxonomy" id="627131"/>
    <lineage>
        <taxon>Bacteria</taxon>
        <taxon>Pseudomonadati</taxon>
        <taxon>Pseudomonadota</taxon>
        <taxon>Betaproteobacteria</taxon>
        <taxon>Burkholderiales</taxon>
        <taxon>Alcaligenaceae</taxon>
        <taxon>Paralcaligenes</taxon>
    </lineage>
</organism>
<dbReference type="PANTHER" id="PTHR30419">
    <property type="entry name" value="HTH-TYPE TRANSCRIPTIONAL REGULATOR YBHD"/>
    <property type="match status" value="1"/>
</dbReference>
<dbReference type="InterPro" id="IPR000847">
    <property type="entry name" value="LysR_HTH_N"/>
</dbReference>
<evidence type="ECO:0000256" key="1">
    <source>
        <dbReference type="ARBA" id="ARBA00009437"/>
    </source>
</evidence>
<reference evidence="6 7" key="1">
    <citation type="submission" date="2019-03" db="EMBL/GenBank/DDBJ databases">
        <title>Genomic Encyclopedia of Type Strains, Phase IV (KMG-IV): sequencing the most valuable type-strain genomes for metagenomic binning, comparative biology and taxonomic classification.</title>
        <authorList>
            <person name="Goeker M."/>
        </authorList>
    </citation>
    <scope>NUCLEOTIDE SEQUENCE [LARGE SCALE GENOMIC DNA]</scope>
    <source>
        <strain evidence="6 7">DSM 24591</strain>
    </source>
</reference>
<name>A0A4R3LVR9_9BURK</name>
<dbReference type="InterPro" id="IPR036390">
    <property type="entry name" value="WH_DNA-bd_sf"/>
</dbReference>
<dbReference type="Gene3D" id="3.40.190.10">
    <property type="entry name" value="Periplasmic binding protein-like II"/>
    <property type="match status" value="2"/>
</dbReference>
<evidence type="ECO:0000256" key="3">
    <source>
        <dbReference type="ARBA" id="ARBA00023125"/>
    </source>
</evidence>
<comment type="caution">
    <text evidence="6">The sequence shown here is derived from an EMBL/GenBank/DDBJ whole genome shotgun (WGS) entry which is preliminary data.</text>
</comment>
<dbReference type="PROSITE" id="PS50931">
    <property type="entry name" value="HTH_LYSR"/>
    <property type="match status" value="1"/>
</dbReference>
<evidence type="ECO:0000313" key="6">
    <source>
        <dbReference type="EMBL" id="TCT02557.1"/>
    </source>
</evidence>
<feature type="domain" description="HTH lysR-type" evidence="5">
    <location>
        <begin position="1"/>
        <end position="51"/>
    </location>
</feature>
<evidence type="ECO:0000259" key="5">
    <source>
        <dbReference type="PROSITE" id="PS50931"/>
    </source>
</evidence>
<dbReference type="AlphaFoldDB" id="A0A4R3LVR9"/>
<dbReference type="EMBL" id="SMAJ01000018">
    <property type="protein sequence ID" value="TCT02557.1"/>
    <property type="molecule type" value="Genomic_DNA"/>
</dbReference>
<keyword evidence="7" id="KW-1185">Reference proteome</keyword>
<dbReference type="SUPFAM" id="SSF46785">
    <property type="entry name" value="Winged helix' DNA-binding domain"/>
    <property type="match status" value="1"/>
</dbReference>
<dbReference type="GO" id="GO:0003700">
    <property type="term" value="F:DNA-binding transcription factor activity"/>
    <property type="evidence" value="ECO:0007669"/>
    <property type="project" value="InterPro"/>
</dbReference>
<dbReference type="CDD" id="cd05466">
    <property type="entry name" value="PBP2_LTTR_substrate"/>
    <property type="match status" value="1"/>
</dbReference>
<dbReference type="InterPro" id="IPR050950">
    <property type="entry name" value="HTH-type_LysR_regulators"/>
</dbReference>
<dbReference type="OrthoDB" id="5914299at2"/>
<evidence type="ECO:0000256" key="4">
    <source>
        <dbReference type="ARBA" id="ARBA00023163"/>
    </source>
</evidence>
<dbReference type="InterPro" id="IPR005119">
    <property type="entry name" value="LysR_subst-bd"/>
</dbReference>
<dbReference type="GO" id="GO:0005829">
    <property type="term" value="C:cytosol"/>
    <property type="evidence" value="ECO:0007669"/>
    <property type="project" value="TreeGrafter"/>
</dbReference>
<accession>A0A4R3LVR9</accession>
<dbReference type="Pfam" id="PF03466">
    <property type="entry name" value="LysR_substrate"/>
    <property type="match status" value="1"/>
</dbReference>
<dbReference type="Proteomes" id="UP000295525">
    <property type="component" value="Unassembled WGS sequence"/>
</dbReference>
<evidence type="ECO:0000256" key="2">
    <source>
        <dbReference type="ARBA" id="ARBA00023015"/>
    </source>
</evidence>
<proteinExistence type="inferred from homology"/>
<keyword evidence="3 6" id="KW-0238">DNA-binding</keyword>
<dbReference type="InterPro" id="IPR036388">
    <property type="entry name" value="WH-like_DNA-bd_sf"/>
</dbReference>
<comment type="similarity">
    <text evidence="1">Belongs to the LysR transcriptional regulatory family.</text>
</comment>
<gene>
    <name evidence="6" type="ORF">EDC26_11855</name>
</gene>
<dbReference type="Gene3D" id="1.10.10.10">
    <property type="entry name" value="Winged helix-like DNA-binding domain superfamily/Winged helix DNA-binding domain"/>
    <property type="match status" value="1"/>
</dbReference>
<protein>
    <submittedName>
        <fullName evidence="6">DNA-binding transcriptional LysR family regulator</fullName>
    </submittedName>
</protein>
<dbReference type="GO" id="GO:0003677">
    <property type="term" value="F:DNA binding"/>
    <property type="evidence" value="ECO:0007669"/>
    <property type="project" value="UniProtKB-KW"/>
</dbReference>
<keyword evidence="2" id="KW-0805">Transcription regulation</keyword>
<dbReference type="Pfam" id="PF00126">
    <property type="entry name" value="HTH_1"/>
    <property type="match status" value="1"/>
</dbReference>
<dbReference type="PRINTS" id="PR00039">
    <property type="entry name" value="HTHLYSR"/>
</dbReference>
<sequence>MLLALEQTGSLRAAAEVLNVTQPALTKALREIEGAFNTTFFTRSQRGVTPTLQGRVVTRGARIMLQTLDSTHREIADVRQRFTSVRLGMPPFVAHGHFPGLMKVFLQSDPPVSARVVEGAVHDLLERLVSGDLDALITPYVGAPVPESACRLVYEPLLECRYVAIVSNQHRFARTSVVDLRELVTDRWIMPSDQSLLRKSLHTAFQLAGVTPPTPVVEVDDPISHINLVAAGIGIGCVATSSICSTGASTVSVLRTRPEIPKTTVAFIFRADDHSDKLELIKNLVSDYFSKTRT</sequence>
<evidence type="ECO:0000313" key="7">
    <source>
        <dbReference type="Proteomes" id="UP000295525"/>
    </source>
</evidence>
<dbReference type="SUPFAM" id="SSF53850">
    <property type="entry name" value="Periplasmic binding protein-like II"/>
    <property type="match status" value="1"/>
</dbReference>
<keyword evidence="4" id="KW-0804">Transcription</keyword>